<dbReference type="InterPro" id="IPR019452">
    <property type="entry name" value="VPS39/TGF_beta_rcpt-assoc_1"/>
</dbReference>
<dbReference type="GO" id="GO:0008168">
    <property type="term" value="F:methyltransferase activity"/>
    <property type="evidence" value="ECO:0007669"/>
    <property type="project" value="UniProtKB-KW"/>
</dbReference>
<dbReference type="PROSITE" id="PS50236">
    <property type="entry name" value="CHCR"/>
    <property type="match status" value="1"/>
</dbReference>
<dbReference type="InterPro" id="IPR000547">
    <property type="entry name" value="Clathrin_H-chain/VPS_repeat"/>
</dbReference>
<dbReference type="InterPro" id="IPR036602">
    <property type="entry name" value="tRNA_yW-synthesising-like_sf"/>
</dbReference>
<comment type="pathway">
    <text evidence="2">tRNA modification; wybutosine-tRNA(Phe) biosynthesis.</text>
</comment>
<dbReference type="Gene3D" id="1.25.40.10">
    <property type="entry name" value="Tetratricopeptide repeat domain"/>
    <property type="match status" value="1"/>
</dbReference>
<comment type="catalytic activity">
    <reaction evidence="13">
        <text>4-demethyl-7-[(3S)-3-amino-3-carboxypropyl]wyosine(37) in tRNA(Phe) + S-adenosyl-L-methionine = 7-[(3S)-3-amino-3-carboxypropyl]wyosine(37) in tRNA(Phe) + S-adenosyl-L-homocysteine + H(+)</text>
        <dbReference type="Rhea" id="RHEA:36635"/>
        <dbReference type="Rhea" id="RHEA-COMP:10378"/>
        <dbReference type="Rhea" id="RHEA-COMP:10379"/>
        <dbReference type="ChEBI" id="CHEBI:15378"/>
        <dbReference type="ChEBI" id="CHEBI:57856"/>
        <dbReference type="ChEBI" id="CHEBI:59789"/>
        <dbReference type="ChEBI" id="CHEBI:73543"/>
        <dbReference type="ChEBI" id="CHEBI:73550"/>
        <dbReference type="EC" id="2.1.1.282"/>
    </reaction>
</comment>
<evidence type="ECO:0000256" key="10">
    <source>
        <dbReference type="ARBA" id="ARBA00022694"/>
    </source>
</evidence>
<keyword evidence="5" id="KW-0813">Transport</keyword>
<dbReference type="GO" id="GO:0006914">
    <property type="term" value="P:autophagy"/>
    <property type="evidence" value="ECO:0007669"/>
    <property type="project" value="TreeGrafter"/>
</dbReference>
<evidence type="ECO:0000256" key="4">
    <source>
        <dbReference type="ARBA" id="ARBA00016536"/>
    </source>
</evidence>
<dbReference type="UniPathway" id="UPA00375"/>
<evidence type="ECO:0000256" key="13">
    <source>
        <dbReference type="ARBA" id="ARBA00049202"/>
    </source>
</evidence>
<dbReference type="GO" id="GO:0016020">
    <property type="term" value="C:membrane"/>
    <property type="evidence" value="ECO:0007669"/>
    <property type="project" value="TreeGrafter"/>
</dbReference>
<dbReference type="GO" id="GO:0008033">
    <property type="term" value="P:tRNA processing"/>
    <property type="evidence" value="ECO:0007669"/>
    <property type="project" value="UniProtKB-KW"/>
</dbReference>
<dbReference type="PANTHER" id="PTHR12894">
    <property type="entry name" value="CNH DOMAIN CONTAINING"/>
    <property type="match status" value="1"/>
</dbReference>
<proteinExistence type="predicted"/>
<dbReference type="InterPro" id="IPR003827">
    <property type="entry name" value="tRNA_yW-synthesising"/>
</dbReference>
<evidence type="ECO:0000256" key="1">
    <source>
        <dbReference type="ARBA" id="ARBA00004496"/>
    </source>
</evidence>
<evidence type="ECO:0000256" key="8">
    <source>
        <dbReference type="ARBA" id="ARBA00022679"/>
    </source>
</evidence>
<name>A0A7R8ZRT5_9CRUS</name>
<evidence type="ECO:0000256" key="2">
    <source>
        <dbReference type="ARBA" id="ARBA00004797"/>
    </source>
</evidence>
<comment type="subcellular location">
    <subcellularLocation>
        <location evidence="1">Cytoplasm</location>
    </subcellularLocation>
</comment>
<evidence type="ECO:0000256" key="5">
    <source>
        <dbReference type="ARBA" id="ARBA00022448"/>
    </source>
</evidence>
<keyword evidence="6" id="KW-0963">Cytoplasm</keyword>
<evidence type="ECO:0000256" key="11">
    <source>
        <dbReference type="ARBA" id="ARBA00022927"/>
    </source>
</evidence>
<dbReference type="InterPro" id="IPR011990">
    <property type="entry name" value="TPR-like_helical_dom_sf"/>
</dbReference>
<gene>
    <name evidence="15" type="ORF">CTOB1V02_LOCUS7184</name>
</gene>
<dbReference type="AlphaFoldDB" id="A0A7R8ZRT5"/>
<dbReference type="GO" id="GO:0034058">
    <property type="term" value="P:endosomal vesicle fusion"/>
    <property type="evidence" value="ECO:0007669"/>
    <property type="project" value="TreeGrafter"/>
</dbReference>
<dbReference type="GO" id="GO:0005737">
    <property type="term" value="C:cytoplasm"/>
    <property type="evidence" value="ECO:0007669"/>
    <property type="project" value="UniProtKB-SubCell"/>
</dbReference>
<reference evidence="15" key="1">
    <citation type="submission" date="2020-11" db="EMBL/GenBank/DDBJ databases">
        <authorList>
            <person name="Tran Van P."/>
        </authorList>
    </citation>
    <scope>NUCLEOTIDE SEQUENCE</scope>
</reference>
<accession>A0A7R8ZRT5</accession>
<dbReference type="GO" id="GO:0032259">
    <property type="term" value="P:methylation"/>
    <property type="evidence" value="ECO:0007669"/>
    <property type="project" value="UniProtKB-KW"/>
</dbReference>
<evidence type="ECO:0000256" key="14">
    <source>
        <dbReference type="PROSITE-ProRule" id="PRU01006"/>
    </source>
</evidence>
<sequence length="1240" mass="138852">MSEAFSIRKKAVLERTDESKKGSVDADICELIELINCHENYCTTSSCSGRIVLYGRGGAHENAKRGTEWLLCEHQEISPSRSSEMLQKMEVRLDLPDVFLKFEPFVLHVDCASLESASSLLSVGLQSGFKNSGMVVGNHCRRFMVAIRSATSLECPLRLQNHGPLMTELGLAEVISECNRRLETNHQRIQRLQDGFAKLESLLVDSTGIHQCPLPTMSYRPFPLKRRSERDEPLCCCEYFNGRGERAHLCETFCDCSELDDMFDRLIRRVPVPPGLRSQFHSLVEDRLRIPWPGGAKQIPLDVAFTGLIPLFLVLASFGLVCSCVFLPLLAVAIVFIHRQLVLPRLPFLSFMTLLWISLASYLYWVKSRLIVTYEENAVIMAMLLGTLYSAHAFFFISLCVFGGWVCLTSVCYSLENPKLGFLLPVNCSDVYADFSTSLPFMCSVIGMMACVPAIYALWSLYERIAVRRMMSSSKAFDSFPLADRFSLLGERSTNKLECVECTGSDLFLGFTESLIVQCTLEKNSTYASTGTSPFSVQKQNQRSLGSRRPIVALRSVSAIARLLALSDGHLQVLNSASLASTGLGIKQVSSFSLSQNPTVEDPFSVQLGVARKRCVNVYILTPDELQLLAEVSLPSPAVDFAMDGTSLCVALGAGPLSSYAIYDWTTSSSQDLFPFEMEKVTPRVIRIQKGEFLLCAPGNLGVFASVGGMSQRPPIPWLEAVSHVAYVHPFILVLNDSMLAVYSVFDSLRKQTMPYVGGVGVGNFEGRVFLWSHSAVMYLQPIPWERQVQGLIFTGRIHEALSLAVNSRSSNSQDEQIKVVLSNIRQRAGFISFAEGDFSQAFDLFLEGDLNPREIVHLFPGLLPSDTSFCPSAPPLHSLPPDINSIFAKDPGKVQKAEKALLQYLEQIKERGSLYKRDVDTAVIKLLISSQSQKLLSMLSSGSVTCAVADVLKYLEDFNRHFAAVILLRAEGRHEDALRLCQRLLLGELDDTDFPGVDWVAHYLGSLSSEDLVWRYSPMVLESSPSSVVHVFRSVLLAKTAERIPFQTRMRVEEFLRSLKSTSQPNKDVMIEEALITFLEHVVITEESQDEGFHTRLAQEYHWFITKHERPDVLAMRRKLQRHLRQSKCLNASKLLIAFESTQLFQETAILYGRMGDHERAISVLLHQLHDHEAALSYCQGEFEVHQRKKLFVLLLKAYLDPKQGGYCVLCQKRFNDCFFAAFPGDPPAHIQCVYPQQS</sequence>
<dbReference type="OrthoDB" id="8169718at2759"/>
<dbReference type="Gene3D" id="3.30.1960.10">
    <property type="entry name" value="tRNA wybutosine-synthesizing-like"/>
    <property type="match status" value="1"/>
</dbReference>
<keyword evidence="8" id="KW-0808">Transferase</keyword>
<comment type="function">
    <text evidence="12">Probable S-adenosyl-L-methionine-dependent methyltransferase that acts as a component of the wybutosine biosynthesis pathway. Wybutosine is a hyper modified guanosine with a tricyclic base found at the 3'-position adjacent to the anticodon of eukaryotic phenylalanine tRNA.</text>
</comment>
<dbReference type="GO" id="GO:0006886">
    <property type="term" value="P:intracellular protein transport"/>
    <property type="evidence" value="ECO:0007669"/>
    <property type="project" value="UniProtKB-UniRule"/>
</dbReference>
<keyword evidence="7" id="KW-0489">Methyltransferase</keyword>
<dbReference type="Pfam" id="PF10366">
    <property type="entry name" value="Vps39_1"/>
    <property type="match status" value="1"/>
</dbReference>
<dbReference type="InterPro" id="IPR032914">
    <property type="entry name" value="Vam6/VPS39/TRAP1"/>
</dbReference>
<evidence type="ECO:0000256" key="9">
    <source>
        <dbReference type="ARBA" id="ARBA00022691"/>
    </source>
</evidence>
<evidence type="ECO:0000313" key="15">
    <source>
        <dbReference type="EMBL" id="CAD7229312.1"/>
    </source>
</evidence>
<dbReference type="PROSITE" id="PS50219">
    <property type="entry name" value="CNH"/>
    <property type="match status" value="1"/>
</dbReference>
<feature type="repeat" description="CHCR" evidence="14">
    <location>
        <begin position="1050"/>
        <end position="1209"/>
    </location>
</feature>
<dbReference type="Pfam" id="PF02676">
    <property type="entry name" value="TYW3"/>
    <property type="match status" value="1"/>
</dbReference>
<dbReference type="InterPro" id="IPR001180">
    <property type="entry name" value="CNH_dom"/>
</dbReference>
<keyword evidence="10" id="KW-0819">tRNA processing</keyword>
<dbReference type="SUPFAM" id="SSF111278">
    <property type="entry name" value="SSo0622-like"/>
    <property type="match status" value="1"/>
</dbReference>
<evidence type="ECO:0000256" key="7">
    <source>
        <dbReference type="ARBA" id="ARBA00022603"/>
    </source>
</evidence>
<dbReference type="PANTHER" id="PTHR12894:SF27">
    <property type="entry name" value="TRANSFORMING GROWTH FACTOR-BETA RECEPTOR-ASSOCIATED PROTEIN 1"/>
    <property type="match status" value="1"/>
</dbReference>
<evidence type="ECO:0000256" key="6">
    <source>
        <dbReference type="ARBA" id="ARBA00022490"/>
    </source>
</evidence>
<dbReference type="Pfam" id="PF00780">
    <property type="entry name" value="CNH"/>
    <property type="match status" value="1"/>
</dbReference>
<protein>
    <recommendedName>
        <fullName evidence="4">tRNA wybutosine-synthesizing protein 3 homolog</fullName>
        <ecNumber evidence="3">2.1.1.282</ecNumber>
    </recommendedName>
</protein>
<evidence type="ECO:0000256" key="3">
    <source>
        <dbReference type="ARBA" id="ARBA00012750"/>
    </source>
</evidence>
<keyword evidence="9" id="KW-0949">S-adenosyl-L-methionine</keyword>
<organism evidence="15">
    <name type="scientific">Cyprideis torosa</name>
    <dbReference type="NCBI Taxonomy" id="163714"/>
    <lineage>
        <taxon>Eukaryota</taxon>
        <taxon>Metazoa</taxon>
        <taxon>Ecdysozoa</taxon>
        <taxon>Arthropoda</taxon>
        <taxon>Crustacea</taxon>
        <taxon>Oligostraca</taxon>
        <taxon>Ostracoda</taxon>
        <taxon>Podocopa</taxon>
        <taxon>Podocopida</taxon>
        <taxon>Cytherocopina</taxon>
        <taxon>Cytheroidea</taxon>
        <taxon>Cytherideidae</taxon>
        <taxon>Cyprideis</taxon>
    </lineage>
</organism>
<dbReference type="EC" id="2.1.1.282" evidence="3"/>
<dbReference type="EMBL" id="OB661992">
    <property type="protein sequence ID" value="CAD7229312.1"/>
    <property type="molecule type" value="Genomic_DNA"/>
</dbReference>
<evidence type="ECO:0000256" key="12">
    <source>
        <dbReference type="ARBA" id="ARBA00025378"/>
    </source>
</evidence>
<keyword evidence="11" id="KW-0653">Protein transport</keyword>